<evidence type="ECO:0000313" key="2">
    <source>
        <dbReference type="EMBL" id="QQD25197.1"/>
    </source>
</evidence>
<protein>
    <submittedName>
        <fullName evidence="2">Methyltransferase</fullName>
    </submittedName>
</protein>
<dbReference type="EMBL" id="CP046056">
    <property type="protein sequence ID" value="QQD25197.1"/>
    <property type="molecule type" value="Genomic_DNA"/>
</dbReference>
<dbReference type="PANTHER" id="PTHR43317:SF1">
    <property type="entry name" value="THERMOSPERMINE SYNTHASE ACAULIS5"/>
    <property type="match status" value="1"/>
</dbReference>
<dbReference type="SUPFAM" id="SSF53335">
    <property type="entry name" value="S-adenosyl-L-methionine-dependent methyltransferases"/>
    <property type="match status" value="1"/>
</dbReference>
<gene>
    <name evidence="2" type="ORF">GJQ55_12275</name>
</gene>
<dbReference type="GO" id="GO:0008168">
    <property type="term" value="F:methyltransferase activity"/>
    <property type="evidence" value="ECO:0007669"/>
    <property type="project" value="UniProtKB-KW"/>
</dbReference>
<keyword evidence="2" id="KW-0808">Transferase</keyword>
<accession>A0A9X7YQN4</accession>
<name>A0A9X7YQN4_9GAMM</name>
<keyword evidence="3" id="KW-1185">Reference proteome</keyword>
<dbReference type="GO" id="GO:0006596">
    <property type="term" value="P:polyamine biosynthetic process"/>
    <property type="evidence" value="ECO:0007669"/>
    <property type="project" value="UniProtKB-KW"/>
</dbReference>
<dbReference type="Proteomes" id="UP000596074">
    <property type="component" value="Chromosome"/>
</dbReference>
<keyword evidence="2" id="KW-0489">Methyltransferase</keyword>
<dbReference type="InterPro" id="IPR029063">
    <property type="entry name" value="SAM-dependent_MTases_sf"/>
</dbReference>
<dbReference type="KEGG" id="vcw:GJQ55_12275"/>
<reference evidence="2 3" key="1">
    <citation type="submission" date="2019-11" db="EMBL/GenBank/DDBJ databases">
        <title>Venatorbacter sp. nov. a predator of Campylobacter and other Gram-negative bacteria.</title>
        <authorList>
            <person name="Saeedi A."/>
            <person name="Cummings N.J."/>
            <person name="Connerton I.F."/>
            <person name="Connerton P.L."/>
        </authorList>
    </citation>
    <scope>NUCLEOTIDE SEQUENCE [LARGE SCALE GENOMIC DNA]</scope>
    <source>
        <strain evidence="2">XL5</strain>
    </source>
</reference>
<organism evidence="2 3">
    <name type="scientific">Venatoribacter cucullus</name>
    <dbReference type="NCBI Taxonomy" id="2661630"/>
    <lineage>
        <taxon>Bacteria</taxon>
        <taxon>Pseudomonadati</taxon>
        <taxon>Pseudomonadota</taxon>
        <taxon>Gammaproteobacteria</taxon>
        <taxon>Oceanospirillales</taxon>
        <taxon>Oceanospirillaceae</taxon>
        <taxon>Venatoribacter</taxon>
    </lineage>
</organism>
<evidence type="ECO:0000256" key="1">
    <source>
        <dbReference type="ARBA" id="ARBA00023115"/>
    </source>
</evidence>
<dbReference type="GO" id="GO:0032259">
    <property type="term" value="P:methylation"/>
    <property type="evidence" value="ECO:0007669"/>
    <property type="project" value="UniProtKB-KW"/>
</dbReference>
<dbReference type="AlphaFoldDB" id="A0A9X7YQN4"/>
<evidence type="ECO:0000313" key="3">
    <source>
        <dbReference type="Proteomes" id="UP000596074"/>
    </source>
</evidence>
<sequence length="254" mass="28335">MEMITHLGRELHRRYDEFGPILVFDDGNKRYLSFGTADEQSCQLNSAPLQLQHEYARAMAAVLVQFSDAALPTQITLLGTGGGTLAAALHHVLPQAQIQAVDLRTAVLQVAYQYFSLPRGPRLITHCCDAADFLRQSDAASCELLITDLYQAGGLDPLVLQADFLDACQRHLQPDGWLVLNLWKEHREQTDCLLQLKQRFTTVLQTTTADGNWILWASRAAATDKKTAQTRSKALSPAAGFNLWNAVKGFYRHR</sequence>
<dbReference type="Gene3D" id="3.40.50.150">
    <property type="entry name" value="Vaccinia Virus protein VP39"/>
    <property type="match status" value="1"/>
</dbReference>
<dbReference type="PANTHER" id="PTHR43317">
    <property type="entry name" value="THERMOSPERMINE SYNTHASE ACAULIS5"/>
    <property type="match status" value="1"/>
</dbReference>
<keyword evidence="1" id="KW-0620">Polyamine biosynthesis</keyword>
<proteinExistence type="predicted"/>